<organism evidence="2 3">
    <name type="scientific">Bradyrhizobium huanghuaihaiense</name>
    <dbReference type="NCBI Taxonomy" id="990078"/>
    <lineage>
        <taxon>Bacteria</taxon>
        <taxon>Pseudomonadati</taxon>
        <taxon>Pseudomonadota</taxon>
        <taxon>Alphaproteobacteria</taxon>
        <taxon>Hyphomicrobiales</taxon>
        <taxon>Nitrobacteraceae</taxon>
        <taxon>Bradyrhizobium</taxon>
    </lineage>
</organism>
<proteinExistence type="predicted"/>
<dbReference type="AlphaFoldDB" id="A0A562RHG5"/>
<evidence type="ECO:0000256" key="1">
    <source>
        <dbReference type="SAM" id="MobiDB-lite"/>
    </source>
</evidence>
<dbReference type="EMBL" id="VLLA01000010">
    <property type="protein sequence ID" value="TWI68468.1"/>
    <property type="molecule type" value="Genomic_DNA"/>
</dbReference>
<dbReference type="Proteomes" id="UP000316291">
    <property type="component" value="Unassembled WGS sequence"/>
</dbReference>
<name>A0A562RHG5_9BRAD</name>
<protein>
    <submittedName>
        <fullName evidence="2">Uncharacterized protein</fullName>
    </submittedName>
</protein>
<sequence>MGFRWSNGGRVHQPTVGARLNNGRIWTEHEAGAKTADLARKHGVSEATNRGRMKVRWQVRYDSGSAALTHSTKRRLIALLICSCTTVDRSRDISDLLKRGGHPCACSKCVSSHSLTSRTAVHRSRCGRRRVQITARGRLQLSGADHCRARKGYAPALKQKQTPSAYRHRQSGSFGSGAKPLKGADRVKNCRRPDRKSPWYRERTPWRRRRISSPDWNRKRGEGSTHRNRYRVEFASALLLR</sequence>
<comment type="caution">
    <text evidence="2">The sequence shown here is derived from an EMBL/GenBank/DDBJ whole genome shotgun (WGS) entry which is preliminary data.</text>
</comment>
<evidence type="ECO:0000313" key="3">
    <source>
        <dbReference type="Proteomes" id="UP000316291"/>
    </source>
</evidence>
<feature type="region of interest" description="Disordered" evidence="1">
    <location>
        <begin position="157"/>
        <end position="198"/>
    </location>
</feature>
<keyword evidence="3" id="KW-1185">Reference proteome</keyword>
<feature type="compositionally biased region" description="Basic and acidic residues" evidence="1">
    <location>
        <begin position="182"/>
        <end position="198"/>
    </location>
</feature>
<evidence type="ECO:0000313" key="2">
    <source>
        <dbReference type="EMBL" id="TWI68468.1"/>
    </source>
</evidence>
<accession>A0A562RHG5</accession>
<reference evidence="2 3" key="1">
    <citation type="journal article" date="2015" name="Stand. Genomic Sci.">
        <title>Genomic Encyclopedia of Bacterial and Archaeal Type Strains, Phase III: the genomes of soil and plant-associated and newly described type strains.</title>
        <authorList>
            <person name="Whitman W.B."/>
            <person name="Woyke T."/>
            <person name="Klenk H.P."/>
            <person name="Zhou Y."/>
            <person name="Lilburn T.G."/>
            <person name="Beck B.J."/>
            <person name="De Vos P."/>
            <person name="Vandamme P."/>
            <person name="Eisen J.A."/>
            <person name="Garrity G."/>
            <person name="Hugenholtz P."/>
            <person name="Kyrpides N.C."/>
        </authorList>
    </citation>
    <scope>NUCLEOTIDE SEQUENCE [LARGE SCALE GENOMIC DNA]</scope>
    <source>
        <strain evidence="2 3">CGMCC 1.10948</strain>
    </source>
</reference>
<gene>
    <name evidence="2" type="ORF">IQ16_04312</name>
</gene>